<protein>
    <recommendedName>
        <fullName evidence="6">Protein FAR1-RELATED SEQUENCE</fullName>
    </recommendedName>
</protein>
<dbReference type="InterPro" id="IPR018289">
    <property type="entry name" value="MULE_transposase_dom"/>
</dbReference>
<name>A0A822YNS2_NELNU</name>
<dbReference type="Pfam" id="PF04434">
    <property type="entry name" value="SWIM"/>
    <property type="match status" value="1"/>
</dbReference>
<dbReference type="SMART" id="SM00575">
    <property type="entry name" value="ZnF_PMZ"/>
    <property type="match status" value="1"/>
</dbReference>
<dbReference type="InterPro" id="IPR006564">
    <property type="entry name" value="Znf_PMZ"/>
</dbReference>
<comment type="subcellular location">
    <subcellularLocation>
        <location evidence="6">Nucleus</location>
    </subcellularLocation>
</comment>
<dbReference type="GO" id="GO:0006355">
    <property type="term" value="P:regulation of DNA-templated transcription"/>
    <property type="evidence" value="ECO:0007669"/>
    <property type="project" value="UniProtKB-UniRule"/>
</dbReference>
<feature type="domain" description="SWIM-type" evidence="8">
    <location>
        <begin position="585"/>
        <end position="621"/>
    </location>
</feature>
<dbReference type="PANTHER" id="PTHR31669:SF42">
    <property type="entry name" value="PROTEIN FAR1-RELATED SEQUENCE 4"/>
    <property type="match status" value="1"/>
</dbReference>
<proteinExistence type="inferred from homology"/>
<evidence type="ECO:0000256" key="4">
    <source>
        <dbReference type="ARBA" id="ARBA00022833"/>
    </source>
</evidence>
<keyword evidence="10" id="KW-1185">Reference proteome</keyword>
<feature type="compositionally biased region" description="Acidic residues" evidence="7">
    <location>
        <begin position="44"/>
        <end position="56"/>
    </location>
</feature>
<evidence type="ECO:0000256" key="1">
    <source>
        <dbReference type="ARBA" id="ARBA00005889"/>
    </source>
</evidence>
<dbReference type="GO" id="GO:0005634">
    <property type="term" value="C:nucleus"/>
    <property type="evidence" value="ECO:0007669"/>
    <property type="project" value="UniProtKB-SubCell"/>
</dbReference>
<evidence type="ECO:0000256" key="5">
    <source>
        <dbReference type="PROSITE-ProRule" id="PRU00325"/>
    </source>
</evidence>
<dbReference type="GO" id="GO:0008270">
    <property type="term" value="F:zinc ion binding"/>
    <property type="evidence" value="ECO:0007669"/>
    <property type="project" value="UniProtKB-UniRule"/>
</dbReference>
<evidence type="ECO:0000259" key="8">
    <source>
        <dbReference type="PROSITE" id="PS50966"/>
    </source>
</evidence>
<evidence type="ECO:0000313" key="9">
    <source>
        <dbReference type="EMBL" id="DAD32645.1"/>
    </source>
</evidence>
<feature type="region of interest" description="Disordered" evidence="7">
    <location>
        <begin position="35"/>
        <end position="56"/>
    </location>
</feature>
<dbReference type="Pfam" id="PF10551">
    <property type="entry name" value="MULE"/>
    <property type="match status" value="1"/>
</dbReference>
<dbReference type="AlphaFoldDB" id="A0A822YNS2"/>
<comment type="caution">
    <text evidence="9">The sequence shown here is derived from an EMBL/GenBank/DDBJ whole genome shotgun (WGS) entry which is preliminary data.</text>
</comment>
<dbReference type="PANTHER" id="PTHR31669">
    <property type="entry name" value="PROTEIN FAR1-RELATED SEQUENCE 10-RELATED"/>
    <property type="match status" value="1"/>
</dbReference>
<dbReference type="EMBL" id="DUZY01000003">
    <property type="protein sequence ID" value="DAD32645.1"/>
    <property type="molecule type" value="Genomic_DNA"/>
</dbReference>
<evidence type="ECO:0000256" key="2">
    <source>
        <dbReference type="ARBA" id="ARBA00022723"/>
    </source>
</evidence>
<comment type="similarity">
    <text evidence="1 6">Belongs to the FHY3/FAR1 family.</text>
</comment>
<keyword evidence="2 6" id="KW-0479">Metal-binding</keyword>
<keyword evidence="6" id="KW-0539">Nucleus</keyword>
<dbReference type="InterPro" id="IPR004330">
    <property type="entry name" value="FAR1_DNA_bnd_dom"/>
</dbReference>
<evidence type="ECO:0000256" key="6">
    <source>
        <dbReference type="RuleBase" id="RU367018"/>
    </source>
</evidence>
<reference evidence="9 10" key="1">
    <citation type="journal article" date="2020" name="Mol. Biol. Evol.">
        <title>Distinct Expression and Methylation Patterns for Genes with Different Fates following a Single Whole-Genome Duplication in Flowering Plants.</title>
        <authorList>
            <person name="Shi T."/>
            <person name="Rahmani R.S."/>
            <person name="Gugger P.F."/>
            <person name="Wang M."/>
            <person name="Li H."/>
            <person name="Zhang Y."/>
            <person name="Li Z."/>
            <person name="Wang Q."/>
            <person name="Van de Peer Y."/>
            <person name="Marchal K."/>
            <person name="Chen J."/>
        </authorList>
    </citation>
    <scope>NUCLEOTIDE SEQUENCE [LARGE SCALE GENOMIC DNA]</scope>
    <source>
        <tissue evidence="9">Leaf</tissue>
    </source>
</reference>
<accession>A0A822YNS2</accession>
<gene>
    <name evidence="9" type="ORF">HUJ06_011496</name>
</gene>
<dbReference type="InterPro" id="IPR007527">
    <property type="entry name" value="Znf_SWIM"/>
</dbReference>
<evidence type="ECO:0000313" key="10">
    <source>
        <dbReference type="Proteomes" id="UP000607653"/>
    </source>
</evidence>
<organism evidence="9 10">
    <name type="scientific">Nelumbo nucifera</name>
    <name type="common">Sacred lotus</name>
    <dbReference type="NCBI Taxonomy" id="4432"/>
    <lineage>
        <taxon>Eukaryota</taxon>
        <taxon>Viridiplantae</taxon>
        <taxon>Streptophyta</taxon>
        <taxon>Embryophyta</taxon>
        <taxon>Tracheophyta</taxon>
        <taxon>Spermatophyta</taxon>
        <taxon>Magnoliopsida</taxon>
        <taxon>Proteales</taxon>
        <taxon>Nelumbonaceae</taxon>
        <taxon>Nelumbo</taxon>
    </lineage>
</organism>
<sequence>MMTSHVGYVDALISGHEIASIKMAESPGLLDVESHVKEGREESSESGDGNEVEDVEPNVGTNEIEKNCAAMETTTTGDTPYVGMEFDCEEATYYFYNEYAKRVGFGIRKRFVRRSKIDNEVIGRTYVCSREGEKVQRKTDNPRPTTRLGCKAMMKVKRCFSGKWVVINFFEQHNHELNPKCIRCFQSHRKTGERKNNVIRNWRSQILMPNIVATVTQQAGGLENLQFTEKGWRNYFEGEHRESLSVGDAQTISDFFMHMQILNPGFFYAMELDEEQHLRNVFWADYRSRVAYAHFGDVVTFDTMYLTNKYTLKLAPFMGVNHHGQYVLLGCALVTDETKSSFLWVLKTWLTAMQGKPPNAIITDQDEALTAAIGVVFPEVRHRFCLWHIMRKVPEKLDAVCKENPGFMYKFEKCIYDSLTVDEFERRWKKLIEANNLNEHEWLQTLYEDRKQWVPVYLKDTFFAGMSASQRNETLSSFFDDYVTQKTSLKKFLNQYGLVLQRRYDEEERADFDTYHKTPDLKTGSPYEEQMASVYTLDIFKKFQDEVLQIPSCNVTHIQQEGDNSNYVVKELIMKANGKRGVKDFTVIWNHSKTTVSCMCRLFEFKGYLCRHTMVVLFAAGVYEIPSHYIVTRWTRNAKKMDVSDEDWNELHEHGIKLSAKCFSDLHLDSIKLCELGAMSKEKYKAAKLFLKEALEKVASGDTSSTSSGYNLNKGNEADKMVPELTVHDIQPINSIGQPCKRVKAEVENSAAKRKYTCSNCSKSGHNINKCKEAQFLRQILEKHNDVQENLN</sequence>
<dbReference type="InterPro" id="IPR031052">
    <property type="entry name" value="FHY3/FAR1"/>
</dbReference>
<evidence type="ECO:0000256" key="7">
    <source>
        <dbReference type="SAM" id="MobiDB-lite"/>
    </source>
</evidence>
<dbReference type="Proteomes" id="UP000607653">
    <property type="component" value="Unassembled WGS sequence"/>
</dbReference>
<comment type="function">
    <text evidence="6">Putative transcription activator involved in regulating light control of development.</text>
</comment>
<evidence type="ECO:0000256" key="3">
    <source>
        <dbReference type="ARBA" id="ARBA00022771"/>
    </source>
</evidence>
<keyword evidence="3 5" id="KW-0863">Zinc-finger</keyword>
<keyword evidence="4 6" id="KW-0862">Zinc</keyword>
<dbReference type="Pfam" id="PF03101">
    <property type="entry name" value="FAR1"/>
    <property type="match status" value="1"/>
</dbReference>
<dbReference type="PROSITE" id="PS50966">
    <property type="entry name" value="ZF_SWIM"/>
    <property type="match status" value="1"/>
</dbReference>